<keyword evidence="12" id="KW-1185">Reference proteome</keyword>
<accession>A0A377R2M0</accession>
<organism evidence="11 12">
    <name type="scientific">Kingella potus</name>
    <dbReference type="NCBI Taxonomy" id="265175"/>
    <lineage>
        <taxon>Bacteria</taxon>
        <taxon>Pseudomonadati</taxon>
        <taxon>Pseudomonadota</taxon>
        <taxon>Betaproteobacteria</taxon>
        <taxon>Neisseriales</taxon>
        <taxon>Neisseriaceae</taxon>
        <taxon>Kingella</taxon>
    </lineage>
</organism>
<dbReference type="OrthoDB" id="7525402at2"/>
<evidence type="ECO:0000256" key="5">
    <source>
        <dbReference type="ARBA" id="ARBA00023136"/>
    </source>
</evidence>
<dbReference type="Gene3D" id="1.25.40.10">
    <property type="entry name" value="Tetratricopeptide repeat domain"/>
    <property type="match status" value="1"/>
</dbReference>
<dbReference type="InterPro" id="IPR007655">
    <property type="entry name" value="Slam_C"/>
</dbReference>
<dbReference type="AlphaFoldDB" id="A0A377R2M0"/>
<dbReference type="InterPro" id="IPR011990">
    <property type="entry name" value="TPR-like_helical_dom_sf"/>
</dbReference>
<gene>
    <name evidence="11" type="ORF">NCTC13336_01606</name>
</gene>
<dbReference type="InterPro" id="IPR057556">
    <property type="entry name" value="TPR_Slam"/>
</dbReference>
<evidence type="ECO:0000256" key="2">
    <source>
        <dbReference type="ARBA" id="ARBA00022452"/>
    </source>
</evidence>
<dbReference type="SUPFAM" id="SSF48452">
    <property type="entry name" value="TPR-like"/>
    <property type="match status" value="1"/>
</dbReference>
<proteinExistence type="inferred from homology"/>
<keyword evidence="3" id="KW-0812">Transmembrane</keyword>
<dbReference type="RefSeq" id="WP_115308618.1">
    <property type="nucleotide sequence ID" value="NZ_UGJJ01000002.1"/>
</dbReference>
<reference evidence="11 12" key="1">
    <citation type="submission" date="2018-06" db="EMBL/GenBank/DDBJ databases">
        <authorList>
            <consortium name="Pathogen Informatics"/>
            <person name="Doyle S."/>
        </authorList>
    </citation>
    <scope>NUCLEOTIDE SEQUENCE [LARGE SCALE GENOMIC DNA]</scope>
    <source>
        <strain evidence="11 12">NCTC13336</strain>
    </source>
</reference>
<dbReference type="Proteomes" id="UP000254293">
    <property type="component" value="Unassembled WGS sequence"/>
</dbReference>
<evidence type="ECO:0000256" key="4">
    <source>
        <dbReference type="ARBA" id="ARBA00022729"/>
    </source>
</evidence>
<dbReference type="Pfam" id="PF04575">
    <property type="entry name" value="SlipAM"/>
    <property type="match status" value="1"/>
</dbReference>
<keyword evidence="2" id="KW-1134">Transmembrane beta strand</keyword>
<feature type="chain" id="PRO_5016861863" evidence="8">
    <location>
        <begin position="20"/>
        <end position="485"/>
    </location>
</feature>
<evidence type="ECO:0000259" key="9">
    <source>
        <dbReference type="Pfam" id="PF04575"/>
    </source>
</evidence>
<evidence type="ECO:0000313" key="11">
    <source>
        <dbReference type="EMBL" id="STR02726.1"/>
    </source>
</evidence>
<evidence type="ECO:0000256" key="3">
    <source>
        <dbReference type="ARBA" id="ARBA00022692"/>
    </source>
</evidence>
<keyword evidence="6" id="KW-0998">Cell outer membrane</keyword>
<comment type="similarity">
    <text evidence="7">Belongs to the Slam family.</text>
</comment>
<keyword evidence="5" id="KW-0472">Membrane</keyword>
<evidence type="ECO:0000259" key="10">
    <source>
        <dbReference type="Pfam" id="PF24575"/>
    </source>
</evidence>
<evidence type="ECO:0000256" key="8">
    <source>
        <dbReference type="SAM" id="SignalP"/>
    </source>
</evidence>
<evidence type="ECO:0000256" key="1">
    <source>
        <dbReference type="ARBA" id="ARBA00004571"/>
    </source>
</evidence>
<dbReference type="Pfam" id="PF24575">
    <property type="entry name" value="TPR_Slam"/>
    <property type="match status" value="1"/>
</dbReference>
<feature type="domain" description="Surface lipoprotein assembly modifier N-terminal TPR repeats region" evidence="10">
    <location>
        <begin position="58"/>
        <end position="147"/>
    </location>
</feature>
<evidence type="ECO:0000256" key="6">
    <source>
        <dbReference type="ARBA" id="ARBA00023237"/>
    </source>
</evidence>
<name>A0A377R2M0_9NEIS</name>
<evidence type="ECO:0000256" key="7">
    <source>
        <dbReference type="ARBA" id="ARBA00023609"/>
    </source>
</evidence>
<dbReference type="GO" id="GO:0009279">
    <property type="term" value="C:cell outer membrane"/>
    <property type="evidence" value="ECO:0007669"/>
    <property type="project" value="UniProtKB-SubCell"/>
</dbReference>
<feature type="domain" description="Surface lipoprotein assembly modifier C-terminal" evidence="9">
    <location>
        <begin position="177"/>
        <end position="485"/>
    </location>
</feature>
<keyword evidence="4 8" id="KW-0732">Signal</keyword>
<feature type="signal peptide" evidence="8">
    <location>
        <begin position="1"/>
        <end position="19"/>
    </location>
</feature>
<sequence>MNPRLFFLPLLFAPLSVLADNEDTRLQLKYGIEARQQRQEGEKVGDLSFGTAAPQEADDLPLALMKAVNAQNEAETLRLLEIYKTQPDADPDMVLFAEANLALFRNDMQGAIALYRRLYQSNPQFVRAKLDLARLLFADKQNRESAALFAGTDIPERPAVNEKIQGFSAALAERDAWNGSLSLGAGYDSNINRSSAATILREQQSCGFDANGQPILDAHGNLTCRSEWLPVKTPDAIEGRAWAYEAAAGRRISLQGHHGIQFSGYALGRIYPQQREYAEHSVSLGSAYSFQNKDTSFSIGPQLQYDWSGGAMQDSNAGISASYSRTFAGKASLAVQAEHKYDRYRGGYRHFNGPQTLLFATAVYALTENAVLFGGYDYLRKNSREKVDSYRRHGLRLGLDKRFQSGIGATLLATLRQTAYQDYHAWLDTRRRDSERTMQIDLKYDRPALRGFIPVLSLKRTSNHSTSWVNRYKRNEITFKLQYAF</sequence>
<protein>
    <submittedName>
        <fullName evidence="11">TPR repeat-containing protein NMB0313</fullName>
    </submittedName>
</protein>
<evidence type="ECO:0000313" key="12">
    <source>
        <dbReference type="Proteomes" id="UP000254293"/>
    </source>
</evidence>
<dbReference type="EMBL" id="UGJJ01000002">
    <property type="protein sequence ID" value="STR02726.1"/>
    <property type="molecule type" value="Genomic_DNA"/>
</dbReference>
<comment type="subcellular location">
    <subcellularLocation>
        <location evidence="1">Cell outer membrane</location>
        <topology evidence="1">Multi-pass membrane protein</topology>
    </subcellularLocation>
</comment>